<name>A0A9Q0PBS3_SALPP</name>
<reference evidence="1" key="2">
    <citation type="journal article" date="2023" name="Int. J. Mol. Sci.">
        <title>De Novo Assembly and Annotation of 11 Diverse Shrub Willow (Salix) Genomes Reveals Novel Gene Organization in Sex-Linked Regions.</title>
        <authorList>
            <person name="Hyden B."/>
            <person name="Feng K."/>
            <person name="Yates T.B."/>
            <person name="Jawdy S."/>
            <person name="Cereghino C."/>
            <person name="Smart L.B."/>
            <person name="Muchero W."/>
        </authorList>
    </citation>
    <scope>NUCLEOTIDE SEQUENCE</scope>
    <source>
        <tissue evidence="1">Shoot tip</tissue>
    </source>
</reference>
<accession>A0A9Q0PBS3</accession>
<evidence type="ECO:0000313" key="2">
    <source>
        <dbReference type="Proteomes" id="UP001151532"/>
    </source>
</evidence>
<comment type="caution">
    <text evidence="1">The sequence shown here is derived from an EMBL/GenBank/DDBJ whole genome shotgun (WGS) entry which is preliminary data.</text>
</comment>
<reference evidence="1" key="1">
    <citation type="submission" date="2022-11" db="EMBL/GenBank/DDBJ databases">
        <authorList>
            <person name="Hyden B.L."/>
            <person name="Feng K."/>
            <person name="Yates T."/>
            <person name="Jawdy S."/>
            <person name="Smart L.B."/>
            <person name="Muchero W."/>
        </authorList>
    </citation>
    <scope>NUCLEOTIDE SEQUENCE</scope>
    <source>
        <tissue evidence="1">Shoot tip</tissue>
    </source>
</reference>
<organism evidence="1 2">
    <name type="scientific">Salix purpurea</name>
    <name type="common">Purple osier willow</name>
    <dbReference type="NCBI Taxonomy" id="77065"/>
    <lineage>
        <taxon>Eukaryota</taxon>
        <taxon>Viridiplantae</taxon>
        <taxon>Streptophyta</taxon>
        <taxon>Embryophyta</taxon>
        <taxon>Tracheophyta</taxon>
        <taxon>Spermatophyta</taxon>
        <taxon>Magnoliopsida</taxon>
        <taxon>eudicotyledons</taxon>
        <taxon>Gunneridae</taxon>
        <taxon>Pentapetalae</taxon>
        <taxon>rosids</taxon>
        <taxon>fabids</taxon>
        <taxon>Malpighiales</taxon>
        <taxon>Salicaceae</taxon>
        <taxon>Saliceae</taxon>
        <taxon>Salix</taxon>
    </lineage>
</organism>
<evidence type="ECO:0000313" key="1">
    <source>
        <dbReference type="EMBL" id="KAJ6685315.1"/>
    </source>
</evidence>
<proteinExistence type="predicted"/>
<keyword evidence="2" id="KW-1185">Reference proteome</keyword>
<sequence>MLIYHHLVIALPYIARASYYSKQTIKKSCDTRMKCSSTTT</sequence>
<gene>
    <name evidence="1" type="ORF">OIU79_015389</name>
</gene>
<dbReference type="AlphaFoldDB" id="A0A9Q0PBS3"/>
<dbReference type="EMBL" id="JAPFFK010000019">
    <property type="protein sequence ID" value="KAJ6685315.1"/>
    <property type="molecule type" value="Genomic_DNA"/>
</dbReference>
<dbReference type="Proteomes" id="UP001151532">
    <property type="component" value="Chromosome 2"/>
</dbReference>
<protein>
    <submittedName>
        <fullName evidence="1">Uncharacterized protein</fullName>
    </submittedName>
</protein>